<feature type="binding site" evidence="8">
    <location>
        <begin position="371"/>
        <end position="373"/>
    </location>
    <ligand>
        <name>ATP</name>
        <dbReference type="ChEBI" id="CHEBI:30616"/>
    </ligand>
</feature>
<dbReference type="InterPro" id="IPR000719">
    <property type="entry name" value="Prot_kinase_dom"/>
</dbReference>
<feature type="region of interest" description="Disordered" evidence="10">
    <location>
        <begin position="57"/>
        <end position="101"/>
    </location>
</feature>
<dbReference type="InterPro" id="IPR001404">
    <property type="entry name" value="Hsp90_fam"/>
</dbReference>
<dbReference type="InterPro" id="IPR036890">
    <property type="entry name" value="HATPase_C_sf"/>
</dbReference>
<feature type="binding site" evidence="8">
    <location>
        <position position="303"/>
    </location>
    <ligand>
        <name>ATP</name>
        <dbReference type="ChEBI" id="CHEBI:30616"/>
    </ligand>
</feature>
<name>A0A8J5L0W7_ZINOF</name>
<evidence type="ECO:0000313" key="12">
    <source>
        <dbReference type="EMBL" id="KAG6503349.1"/>
    </source>
</evidence>
<evidence type="ECO:0000256" key="6">
    <source>
        <dbReference type="ARBA" id="ARBA00022840"/>
    </source>
</evidence>
<dbReference type="GO" id="GO:0005524">
    <property type="term" value="F:ATP binding"/>
    <property type="evidence" value="ECO:0007669"/>
    <property type="project" value="UniProtKB-UniRule"/>
</dbReference>
<feature type="binding site" evidence="8 9">
    <location>
        <position position="322"/>
    </location>
    <ligand>
        <name>ATP</name>
        <dbReference type="ChEBI" id="CHEBI:30616"/>
    </ligand>
</feature>
<dbReference type="Proteomes" id="UP000734854">
    <property type="component" value="Unassembled WGS sequence"/>
</dbReference>
<dbReference type="InterPro" id="IPR011009">
    <property type="entry name" value="Kinase-like_dom_sf"/>
</dbReference>
<feature type="compositionally biased region" description="Basic and acidic residues" evidence="10">
    <location>
        <begin position="159"/>
        <end position="172"/>
    </location>
</feature>
<keyword evidence="7" id="KW-0143">Chaperone</keyword>
<accession>A0A8J5L0W7</accession>
<dbReference type="GO" id="GO:0004674">
    <property type="term" value="F:protein serine/threonine kinase activity"/>
    <property type="evidence" value="ECO:0007669"/>
    <property type="project" value="UniProtKB-KW"/>
</dbReference>
<evidence type="ECO:0000256" key="4">
    <source>
        <dbReference type="ARBA" id="ARBA00022741"/>
    </source>
</evidence>
<evidence type="ECO:0000256" key="1">
    <source>
        <dbReference type="ARBA" id="ARBA00008239"/>
    </source>
</evidence>
<feature type="region of interest" description="Disordered" evidence="10">
    <location>
        <begin position="159"/>
        <end position="198"/>
    </location>
</feature>
<protein>
    <recommendedName>
        <fullName evidence="11">Protein kinase domain-containing protein</fullName>
    </recommendedName>
</protein>
<dbReference type="Pfam" id="PF00069">
    <property type="entry name" value="Pkinase"/>
    <property type="match status" value="1"/>
</dbReference>
<feature type="domain" description="Protein kinase" evidence="11">
    <location>
        <begin position="293"/>
        <end position="475"/>
    </location>
</feature>
<feature type="compositionally biased region" description="Basic and acidic residues" evidence="10">
    <location>
        <begin position="57"/>
        <end position="69"/>
    </location>
</feature>
<dbReference type="SUPFAM" id="SSF56112">
    <property type="entry name" value="Protein kinase-like (PK-like)"/>
    <property type="match status" value="1"/>
</dbReference>
<sequence>MDFELSQVDTLASFFFVSPPLILALCPVSCGAACEAQLGSEMARRVALSTREKWKEEKGRRNRAGRCDEEMNPLFKGDGDGEKSRERKLRRRQQLGSREARGKEENCVAKFVSVVEDGEESSDIIKLEYLEDRRIKDLVKKHSEFISYPIYLWSEKTTEKEISDDEESKKEEDSDIEEVDEDKDKKSQKKKVKEVSHEWQQINKQKPIWMRKPEEITKEEYASFYKSLTNDWEEHLAVKHFSVEGQLEFKAILFVPKRAPFDLFDTRKKMNNIKLYSPLKASELEKRWTLNDFDIGKPLGRGKFGHVYLAREKKSNHIVALKVLFKSQLKQSQVEHQLRREVEIRSHLRHPNILRLYGYFYDQTRVYLILEYAAKGELYKELQKSKCFSERRTATVSSFQTHTNGYHSFLTILPHDIFVYHGNIQKSMAVASAEGGLDPILAYIAGAEIEQLQWSSSQPDWVAIAYSTKLQILRV</sequence>
<keyword evidence="4 8" id="KW-0547">Nucleotide-binding</keyword>
<dbReference type="InterPro" id="IPR017441">
    <property type="entry name" value="Protein_kinase_ATP_BS"/>
</dbReference>
<evidence type="ECO:0000256" key="5">
    <source>
        <dbReference type="ARBA" id="ARBA00022777"/>
    </source>
</evidence>
<dbReference type="SUPFAM" id="SSF54211">
    <property type="entry name" value="Ribosomal protein S5 domain 2-like"/>
    <property type="match status" value="1"/>
</dbReference>
<dbReference type="InterPro" id="IPR030616">
    <property type="entry name" value="Aur-like"/>
</dbReference>
<keyword evidence="3" id="KW-0808">Transferase</keyword>
<dbReference type="Gene3D" id="3.30.230.80">
    <property type="match status" value="1"/>
</dbReference>
<evidence type="ECO:0000256" key="7">
    <source>
        <dbReference type="ARBA" id="ARBA00023186"/>
    </source>
</evidence>
<proteinExistence type="inferred from homology"/>
<comment type="similarity">
    <text evidence="1">Belongs to the heat shock protein 90 family.</text>
</comment>
<gene>
    <name evidence="12" type="ORF">ZIOFF_035661</name>
</gene>
<dbReference type="EMBL" id="JACMSC010000010">
    <property type="protein sequence ID" value="KAG6503349.1"/>
    <property type="molecule type" value="Genomic_DNA"/>
</dbReference>
<dbReference type="GO" id="GO:0016887">
    <property type="term" value="F:ATP hydrolysis activity"/>
    <property type="evidence" value="ECO:0007669"/>
    <property type="project" value="InterPro"/>
</dbReference>
<evidence type="ECO:0000313" key="13">
    <source>
        <dbReference type="Proteomes" id="UP000734854"/>
    </source>
</evidence>
<evidence type="ECO:0000259" key="11">
    <source>
        <dbReference type="PROSITE" id="PS50011"/>
    </source>
</evidence>
<keyword evidence="2" id="KW-0723">Serine/threonine-protein kinase</keyword>
<dbReference type="PANTHER" id="PTHR24350">
    <property type="entry name" value="SERINE/THREONINE-PROTEIN KINASE IAL-RELATED"/>
    <property type="match status" value="1"/>
</dbReference>
<keyword evidence="6 8" id="KW-0067">ATP-binding</keyword>
<dbReference type="GO" id="GO:0140662">
    <property type="term" value="F:ATP-dependent protein folding chaperone"/>
    <property type="evidence" value="ECO:0007669"/>
    <property type="project" value="InterPro"/>
</dbReference>
<dbReference type="Gene3D" id="3.30.565.10">
    <property type="entry name" value="Histidine kinase-like ATPase, C-terminal domain"/>
    <property type="match status" value="1"/>
</dbReference>
<keyword evidence="5" id="KW-0418">Kinase</keyword>
<dbReference type="SUPFAM" id="SSF55874">
    <property type="entry name" value="ATPase domain of HSP90 chaperone/DNA topoisomerase II/histidine kinase"/>
    <property type="match status" value="1"/>
</dbReference>
<comment type="caution">
    <text evidence="12">The sequence shown here is derived from an EMBL/GenBank/DDBJ whole genome shotgun (WGS) entry which is preliminary data.</text>
</comment>
<dbReference type="AlphaFoldDB" id="A0A8J5L0W7"/>
<dbReference type="Pfam" id="PF00183">
    <property type="entry name" value="HSP90"/>
    <property type="match status" value="1"/>
</dbReference>
<reference evidence="12 13" key="1">
    <citation type="submission" date="2020-08" db="EMBL/GenBank/DDBJ databases">
        <title>Plant Genome Project.</title>
        <authorList>
            <person name="Zhang R.-G."/>
        </authorList>
    </citation>
    <scope>NUCLEOTIDE SEQUENCE [LARGE SCALE GENOMIC DNA]</scope>
    <source>
        <tissue evidence="12">Rhizome</tissue>
    </source>
</reference>
<dbReference type="InterPro" id="IPR020568">
    <property type="entry name" value="Ribosomal_Su5_D2-typ_SF"/>
</dbReference>
<dbReference type="FunFam" id="3.30.200.20:FF:000042">
    <property type="entry name" value="Aurora kinase A"/>
    <property type="match status" value="1"/>
</dbReference>
<dbReference type="GO" id="GO:0051082">
    <property type="term" value="F:unfolded protein binding"/>
    <property type="evidence" value="ECO:0007669"/>
    <property type="project" value="InterPro"/>
</dbReference>
<dbReference type="FunFam" id="3.30.230.80:FF:000011">
    <property type="entry name" value="Heat shock protein"/>
    <property type="match status" value="1"/>
</dbReference>
<evidence type="ECO:0000256" key="3">
    <source>
        <dbReference type="ARBA" id="ARBA00022679"/>
    </source>
</evidence>
<keyword evidence="13" id="KW-1185">Reference proteome</keyword>
<evidence type="ECO:0000256" key="10">
    <source>
        <dbReference type="SAM" id="MobiDB-lite"/>
    </source>
</evidence>
<dbReference type="Gene3D" id="3.30.200.20">
    <property type="entry name" value="Phosphorylase Kinase, domain 1"/>
    <property type="match status" value="1"/>
</dbReference>
<dbReference type="PROSITE" id="PS00107">
    <property type="entry name" value="PROTEIN_KINASE_ATP"/>
    <property type="match status" value="1"/>
</dbReference>
<organism evidence="12 13">
    <name type="scientific">Zingiber officinale</name>
    <name type="common">Ginger</name>
    <name type="synonym">Amomum zingiber</name>
    <dbReference type="NCBI Taxonomy" id="94328"/>
    <lineage>
        <taxon>Eukaryota</taxon>
        <taxon>Viridiplantae</taxon>
        <taxon>Streptophyta</taxon>
        <taxon>Embryophyta</taxon>
        <taxon>Tracheophyta</taxon>
        <taxon>Spermatophyta</taxon>
        <taxon>Magnoliopsida</taxon>
        <taxon>Liliopsida</taxon>
        <taxon>Zingiberales</taxon>
        <taxon>Zingiberaceae</taxon>
        <taxon>Zingiber</taxon>
    </lineage>
</organism>
<evidence type="ECO:0000256" key="8">
    <source>
        <dbReference type="PIRSR" id="PIRSR630616-2"/>
    </source>
</evidence>
<evidence type="ECO:0000256" key="2">
    <source>
        <dbReference type="ARBA" id="ARBA00022527"/>
    </source>
</evidence>
<evidence type="ECO:0000256" key="9">
    <source>
        <dbReference type="PROSITE-ProRule" id="PRU10141"/>
    </source>
</evidence>
<dbReference type="PROSITE" id="PS50011">
    <property type="entry name" value="PROTEIN_KINASE_DOM"/>
    <property type="match status" value="1"/>
</dbReference>